<accession>A0A2H4PZN9</accession>
<name>A0A1H6V5C7_9EURY</name>
<accession>A0A1H6V5C7</accession>
<organism evidence="1 2">
    <name type="scientific">Halohasta litchfieldiae</name>
    <dbReference type="NCBI Taxonomy" id="1073996"/>
    <lineage>
        <taxon>Archaea</taxon>
        <taxon>Methanobacteriati</taxon>
        <taxon>Methanobacteriota</taxon>
        <taxon>Stenosarchaea group</taxon>
        <taxon>Halobacteria</taxon>
        <taxon>Halobacteriales</taxon>
        <taxon>Haloferacaceae</taxon>
        <taxon>Halohasta</taxon>
    </lineage>
</organism>
<sequence>MRCHYCDEEATFAAEKGGVKVGLCTEHFRERLELISDSEELASLEEQLDVTRTD</sequence>
<dbReference type="EMBL" id="FNYR01000015">
    <property type="protein sequence ID" value="SEI99076.1"/>
    <property type="molecule type" value="Genomic_DNA"/>
</dbReference>
<protein>
    <submittedName>
        <fullName evidence="1">Uncharacterized protein</fullName>
    </submittedName>
</protein>
<dbReference type="InterPro" id="IPR046645">
    <property type="entry name" value="DUF6757"/>
</dbReference>
<dbReference type="AlphaFoldDB" id="A0A1H6V5C7"/>
<dbReference type="KEGG" id="hae:halTADL_0730"/>
<reference evidence="1 2" key="1">
    <citation type="submission" date="2016-10" db="EMBL/GenBank/DDBJ databases">
        <authorList>
            <person name="de Groot N.N."/>
        </authorList>
    </citation>
    <scope>NUCLEOTIDE SEQUENCE [LARGE SCALE GENOMIC DNA]</scope>
    <source>
        <strain evidence="1 2">DSM 22187</strain>
    </source>
</reference>
<keyword evidence="2" id="KW-1185">Reference proteome</keyword>
<dbReference type="GeneID" id="76389831"/>
<dbReference type="Proteomes" id="UP000198888">
    <property type="component" value="Unassembled WGS sequence"/>
</dbReference>
<evidence type="ECO:0000313" key="2">
    <source>
        <dbReference type="Proteomes" id="UP000198888"/>
    </source>
</evidence>
<proteinExistence type="predicted"/>
<gene>
    <name evidence="1" type="ORF">SAMN05444271_11515</name>
</gene>
<dbReference type="OrthoDB" id="260547at2157"/>
<dbReference type="RefSeq" id="WP_177171928.1">
    <property type="nucleotide sequence ID" value="NZ_CP024845.1"/>
</dbReference>
<dbReference type="Pfam" id="PF20542">
    <property type="entry name" value="DUF6757"/>
    <property type="match status" value="1"/>
</dbReference>
<dbReference type="STRING" id="1073996.SAMN05444271_11515"/>
<evidence type="ECO:0000313" key="1">
    <source>
        <dbReference type="EMBL" id="SEI99076.1"/>
    </source>
</evidence>